<reference evidence="2" key="1">
    <citation type="submission" date="2014-09" db="EMBL/GenBank/DDBJ databases">
        <authorList>
            <person name="Magalhaes I.L.F."/>
            <person name="Oliveira U."/>
            <person name="Santos F.R."/>
            <person name="Vidigal T.H.D.A."/>
            <person name="Brescovit A.D."/>
            <person name="Santos A.J."/>
        </authorList>
    </citation>
    <scope>NUCLEOTIDE SEQUENCE</scope>
    <source>
        <tissue evidence="2">Shoot tissue taken approximately 20 cm above the soil surface</tissue>
    </source>
</reference>
<accession>A0A0A8ZZ22</accession>
<sequence length="92" mass="10287">MNMEQGFPHTYKHGTKFLITPIMDSAISGLALRPSLLLPVHHPMAETRETQAETEESGSEGPQAFFPLWEHTGDAENQAGTDKVRPRTRSRD</sequence>
<evidence type="ECO:0000256" key="1">
    <source>
        <dbReference type="SAM" id="MobiDB-lite"/>
    </source>
</evidence>
<reference evidence="2" key="2">
    <citation type="journal article" date="2015" name="Data Brief">
        <title>Shoot transcriptome of the giant reed, Arundo donax.</title>
        <authorList>
            <person name="Barrero R.A."/>
            <person name="Guerrero F.D."/>
            <person name="Moolhuijzen P."/>
            <person name="Goolsby J.A."/>
            <person name="Tidwell J."/>
            <person name="Bellgard S.E."/>
            <person name="Bellgard M.I."/>
        </authorList>
    </citation>
    <scope>NUCLEOTIDE SEQUENCE</scope>
    <source>
        <tissue evidence="2">Shoot tissue taken approximately 20 cm above the soil surface</tissue>
    </source>
</reference>
<proteinExistence type="predicted"/>
<organism evidence="2">
    <name type="scientific">Arundo donax</name>
    <name type="common">Giant reed</name>
    <name type="synonym">Donax arundinaceus</name>
    <dbReference type="NCBI Taxonomy" id="35708"/>
    <lineage>
        <taxon>Eukaryota</taxon>
        <taxon>Viridiplantae</taxon>
        <taxon>Streptophyta</taxon>
        <taxon>Embryophyta</taxon>
        <taxon>Tracheophyta</taxon>
        <taxon>Spermatophyta</taxon>
        <taxon>Magnoliopsida</taxon>
        <taxon>Liliopsida</taxon>
        <taxon>Poales</taxon>
        <taxon>Poaceae</taxon>
        <taxon>PACMAD clade</taxon>
        <taxon>Arundinoideae</taxon>
        <taxon>Arundineae</taxon>
        <taxon>Arundo</taxon>
    </lineage>
</organism>
<name>A0A0A8ZZ22_ARUDO</name>
<dbReference type="EMBL" id="GBRH01253291">
    <property type="protein sequence ID" value="JAD44604.1"/>
    <property type="molecule type" value="Transcribed_RNA"/>
</dbReference>
<feature type="compositionally biased region" description="Basic and acidic residues" evidence="1">
    <location>
        <begin position="82"/>
        <end position="92"/>
    </location>
</feature>
<feature type="region of interest" description="Disordered" evidence="1">
    <location>
        <begin position="42"/>
        <end position="92"/>
    </location>
</feature>
<evidence type="ECO:0000313" key="2">
    <source>
        <dbReference type="EMBL" id="JAD44604.1"/>
    </source>
</evidence>
<dbReference type="AlphaFoldDB" id="A0A0A8ZZ22"/>
<protein>
    <submittedName>
        <fullName evidence="2">Uncharacterized protein</fullName>
    </submittedName>
</protein>